<comment type="caution">
    <text evidence="3">The sequence shown here is derived from an EMBL/GenBank/DDBJ whole genome shotgun (WGS) entry which is preliminary data.</text>
</comment>
<evidence type="ECO:0000256" key="2">
    <source>
        <dbReference type="SAM" id="Phobius"/>
    </source>
</evidence>
<feature type="region of interest" description="Disordered" evidence="1">
    <location>
        <begin position="331"/>
        <end position="429"/>
    </location>
</feature>
<feature type="transmembrane region" description="Helical" evidence="2">
    <location>
        <begin position="290"/>
        <end position="310"/>
    </location>
</feature>
<feature type="compositionally biased region" description="Basic residues" evidence="1">
    <location>
        <begin position="399"/>
        <end position="416"/>
    </location>
</feature>
<dbReference type="Proteomes" id="UP001556367">
    <property type="component" value="Unassembled WGS sequence"/>
</dbReference>
<keyword evidence="2" id="KW-0812">Transmembrane</keyword>
<dbReference type="InterPro" id="IPR059179">
    <property type="entry name" value="MLKL-like_MCAfunc"/>
</dbReference>
<proteinExistence type="predicted"/>
<evidence type="ECO:0000313" key="4">
    <source>
        <dbReference type="Proteomes" id="UP001556367"/>
    </source>
</evidence>
<protein>
    <submittedName>
        <fullName evidence="3">Uncharacterized protein</fullName>
    </submittedName>
</protein>
<keyword evidence="2" id="KW-0472">Membrane</keyword>
<dbReference type="CDD" id="cd21037">
    <property type="entry name" value="MLKL_NTD"/>
    <property type="match status" value="1"/>
</dbReference>
<accession>A0ABR3JBH5</accession>
<organism evidence="3 4">
    <name type="scientific">Hohenbuehelia grisea</name>
    <dbReference type="NCBI Taxonomy" id="104357"/>
    <lineage>
        <taxon>Eukaryota</taxon>
        <taxon>Fungi</taxon>
        <taxon>Dikarya</taxon>
        <taxon>Basidiomycota</taxon>
        <taxon>Agaricomycotina</taxon>
        <taxon>Agaricomycetes</taxon>
        <taxon>Agaricomycetidae</taxon>
        <taxon>Agaricales</taxon>
        <taxon>Pleurotineae</taxon>
        <taxon>Pleurotaceae</taxon>
        <taxon>Hohenbuehelia</taxon>
    </lineage>
</organism>
<sequence length="429" mass="47962">MPIEPISTVATIIAFIDAIQKIKGTIDKVSENKGRFRQIKKEIIRELTELETFCLNRHGSLDENEAKELKQGLDSLRNDLIHVAECTERYLNRSTTGVLASATAGAKAWLGRRGIEREVVRLEKHIQTCHMRFLTSTSARTEHTVIVHHLENRTRMENLDDMLSHIIIRNYSPVQPTLEQPIEPPLVEAPVRMKDGLSIGPAAELDLLELLKHGLGSIGGSVEGPMKGSFEPPPALEFDTLPNRNTSNSLNRGGTHHVRREGAADEYPKYASVLEDRNLRMAKARVKESLVAVIFALVNFLCCLISLLWYTGRDPKDVLERVAHVVAVISGRGHPGEKNGRKRVSSDHEDRRSRKGGHVSRKALREKRTKQRQAANELVPPKVIPGHNASSGQVDLVRTGRREKPRVRSQRRKHNLKATTGPVSSPLPD</sequence>
<feature type="region of interest" description="Disordered" evidence="1">
    <location>
        <begin position="238"/>
        <end position="262"/>
    </location>
</feature>
<keyword evidence="4" id="KW-1185">Reference proteome</keyword>
<evidence type="ECO:0000313" key="3">
    <source>
        <dbReference type="EMBL" id="KAL0953044.1"/>
    </source>
</evidence>
<feature type="compositionally biased region" description="Polar residues" evidence="1">
    <location>
        <begin position="242"/>
        <end position="252"/>
    </location>
</feature>
<name>A0ABR3JBH5_9AGAR</name>
<feature type="compositionally biased region" description="Basic and acidic residues" evidence="1">
    <location>
        <begin position="334"/>
        <end position="352"/>
    </location>
</feature>
<gene>
    <name evidence="3" type="ORF">HGRIS_007246</name>
</gene>
<reference evidence="4" key="1">
    <citation type="submission" date="2024-06" db="EMBL/GenBank/DDBJ databases">
        <title>Multi-omics analyses provide insights into the biosynthesis of the anticancer antibiotic pleurotin in Hohenbuehelia grisea.</title>
        <authorList>
            <person name="Weaver J.A."/>
            <person name="Alberti F."/>
        </authorList>
    </citation>
    <scope>NUCLEOTIDE SEQUENCE [LARGE SCALE GENOMIC DNA]</scope>
    <source>
        <strain evidence="4">T-177</strain>
    </source>
</reference>
<feature type="compositionally biased region" description="Basic residues" evidence="1">
    <location>
        <begin position="353"/>
        <end position="371"/>
    </location>
</feature>
<evidence type="ECO:0000256" key="1">
    <source>
        <dbReference type="SAM" id="MobiDB-lite"/>
    </source>
</evidence>
<keyword evidence="2" id="KW-1133">Transmembrane helix</keyword>
<dbReference type="EMBL" id="JASNQZ010000010">
    <property type="protein sequence ID" value="KAL0953044.1"/>
    <property type="molecule type" value="Genomic_DNA"/>
</dbReference>